<evidence type="ECO:0000259" key="8">
    <source>
        <dbReference type="PROSITE" id="PS51211"/>
    </source>
</evidence>
<dbReference type="Gene3D" id="1.25.10.20">
    <property type="entry name" value="Vitellinogen, superhelical"/>
    <property type="match status" value="1"/>
</dbReference>
<dbReference type="InterPro" id="IPR037088">
    <property type="entry name" value="Vitellinogen_b-sht_shell_sf"/>
</dbReference>
<dbReference type="Pfam" id="PF09172">
    <property type="entry name" value="Vit_open_b-sht"/>
    <property type="match status" value="1"/>
</dbReference>
<accession>A0ABD1JTD3</accession>
<evidence type="ECO:0000313" key="10">
    <source>
        <dbReference type="Proteomes" id="UP001591681"/>
    </source>
</evidence>
<comment type="caution">
    <text evidence="6">Lacks conserved residue(s) required for the propagation of feature annotation.</text>
</comment>
<organism evidence="9 10">
    <name type="scientific">Coilia grayii</name>
    <name type="common">Gray's grenadier anchovy</name>
    <dbReference type="NCBI Taxonomy" id="363190"/>
    <lineage>
        <taxon>Eukaryota</taxon>
        <taxon>Metazoa</taxon>
        <taxon>Chordata</taxon>
        <taxon>Craniata</taxon>
        <taxon>Vertebrata</taxon>
        <taxon>Euteleostomi</taxon>
        <taxon>Actinopterygii</taxon>
        <taxon>Neopterygii</taxon>
        <taxon>Teleostei</taxon>
        <taxon>Clupei</taxon>
        <taxon>Clupeiformes</taxon>
        <taxon>Clupeoidei</taxon>
        <taxon>Engraulidae</taxon>
        <taxon>Coilinae</taxon>
        <taxon>Coilia</taxon>
    </lineage>
</organism>
<proteinExistence type="predicted"/>
<protein>
    <recommendedName>
        <fullName evidence="8">Vitellogenin domain-containing protein</fullName>
    </recommendedName>
</protein>
<dbReference type="SMART" id="SM01169">
    <property type="entry name" value="DUF1943"/>
    <property type="match status" value="1"/>
</dbReference>
<keyword evidence="2 7" id="KW-0732">Signal</keyword>
<gene>
    <name evidence="9" type="ORF">ACEWY4_014794</name>
</gene>
<keyword evidence="4 6" id="KW-1015">Disulfide bond</keyword>
<evidence type="ECO:0000256" key="3">
    <source>
        <dbReference type="ARBA" id="ARBA00022761"/>
    </source>
</evidence>
<dbReference type="SMART" id="SM00638">
    <property type="entry name" value="LPD_N"/>
    <property type="match status" value="1"/>
</dbReference>
<feature type="domain" description="Vitellogenin" evidence="8">
    <location>
        <begin position="24"/>
        <end position="662"/>
    </location>
</feature>
<keyword evidence="5" id="KW-0325">Glycoprotein</keyword>
<dbReference type="Gene3D" id="2.20.50.20">
    <property type="entry name" value="Lipovitellin. Chain A, domain 3"/>
    <property type="match status" value="1"/>
</dbReference>
<dbReference type="InterPro" id="IPR001747">
    <property type="entry name" value="Vitellogenin_N"/>
</dbReference>
<dbReference type="InterPro" id="IPR015817">
    <property type="entry name" value="Vitellinogen_open_b-sht_sub1"/>
</dbReference>
<dbReference type="EMBL" id="JBHFQA010000012">
    <property type="protein sequence ID" value="KAL2090106.1"/>
    <property type="molecule type" value="Genomic_DNA"/>
</dbReference>
<reference evidence="9 10" key="1">
    <citation type="submission" date="2024-09" db="EMBL/GenBank/DDBJ databases">
        <title>A chromosome-level genome assembly of Gray's grenadier anchovy, Coilia grayii.</title>
        <authorList>
            <person name="Fu Z."/>
        </authorList>
    </citation>
    <scope>NUCLEOTIDE SEQUENCE [LARGE SCALE GENOMIC DNA]</scope>
    <source>
        <strain evidence="9">G4</strain>
        <tissue evidence="9">Muscle</tissue>
    </source>
</reference>
<dbReference type="Gene3D" id="2.20.80.10">
    <property type="entry name" value="Lipovitellin-phosvitin complex, chain A, domain 4"/>
    <property type="match status" value="1"/>
</dbReference>
<keyword evidence="3" id="KW-0758">Storage protein</keyword>
<dbReference type="SMART" id="SM01170">
    <property type="entry name" value="DUF1944"/>
    <property type="match status" value="1"/>
</dbReference>
<dbReference type="Gene3D" id="2.20.90.10">
    <property type="entry name" value="Vitellinogen, beta-sheet shell domain"/>
    <property type="match status" value="1"/>
</dbReference>
<name>A0ABD1JTD3_9TELE</name>
<evidence type="ECO:0000256" key="6">
    <source>
        <dbReference type="PROSITE-ProRule" id="PRU00557"/>
    </source>
</evidence>
<feature type="signal peptide" evidence="7">
    <location>
        <begin position="1"/>
        <end position="15"/>
    </location>
</feature>
<dbReference type="InterPro" id="IPR015255">
    <property type="entry name" value="Vitellinogen_open_b-sht"/>
</dbReference>
<evidence type="ECO:0000256" key="4">
    <source>
        <dbReference type="ARBA" id="ARBA00023157"/>
    </source>
</evidence>
<evidence type="ECO:0000256" key="7">
    <source>
        <dbReference type="SAM" id="SignalP"/>
    </source>
</evidence>
<dbReference type="PANTHER" id="PTHR23345">
    <property type="entry name" value="VITELLOGENIN-RELATED"/>
    <property type="match status" value="1"/>
</dbReference>
<dbReference type="PROSITE" id="PS51211">
    <property type="entry name" value="VITELLOGENIN"/>
    <property type="match status" value="1"/>
</dbReference>
<dbReference type="InterPro" id="IPR015819">
    <property type="entry name" value="Lipid_transp_b-sht_shell"/>
</dbReference>
<dbReference type="GO" id="GO:0045735">
    <property type="term" value="F:nutrient reservoir activity"/>
    <property type="evidence" value="ECO:0007669"/>
    <property type="project" value="UniProtKB-KW"/>
</dbReference>
<evidence type="ECO:0000256" key="5">
    <source>
        <dbReference type="ARBA" id="ARBA00023180"/>
    </source>
</evidence>
<feature type="chain" id="PRO_5044760157" description="Vitellogenin domain-containing protein" evidence="7">
    <location>
        <begin position="16"/>
        <end position="1266"/>
    </location>
</feature>
<keyword evidence="10" id="KW-1185">Reference proteome</keyword>
<dbReference type="Proteomes" id="UP001591681">
    <property type="component" value="Unassembled WGS sequence"/>
</dbReference>
<feature type="disulfide bond" evidence="6">
    <location>
        <begin position="162"/>
        <end position="188"/>
    </location>
</feature>
<dbReference type="PANTHER" id="PTHR23345:SF29">
    <property type="entry name" value="VITELLOGENIN 3, PHOSVITINLESS"/>
    <property type="match status" value="1"/>
</dbReference>
<dbReference type="Pfam" id="PF09175">
    <property type="entry name" value="Vit_b-sht_shell"/>
    <property type="match status" value="1"/>
</dbReference>
<sequence>MQGFVLCVLVGLAACQTLSYEPTLDPKKTYEFRYEGAINIGSGMPDLAESGVRLTCNAKIVGMSAQMFLLQVSNLAFEEFNGIPGKNTFAASPKLTQRIAAQLSKPLMFEYVKGRVVDIQAPTGVSETVINIVRGILGFLQVTVKTTQKVYELEELSIHGLCKSAYVLEEDEQPSELTVTQVIDISACRQKAELSTGMALAVENELSKQRGPRIVASVEYIYTVKASAGGGLITKARAQEYQYFSPFTIKGGNYKVLATKSIELLKVSDSVGRPAMPEAQRRGNMAYKFGAELRQIPIVMMNLDNPVPRIAEMIKKLAAANIYQVDSTTSENIIEPIQLLRTVTLQDLENLWKQLSGNGEHRRWFLDLIVEVTDERVVKFLLNRFKVGDVSANEAGQTLLMTIHHLTVTSELVEMSKEFLKIPFSKSHPILWNTVVLSYGSLVYKLCAYVQPCAVTAVQPLLDMANDGLLKNNEEVMVAALEALGNAGHPSSVKTILKFLPAFSPKAEDLPTRVASSAVQALRHIAARDPHTVQDIALSLFVTKTLPTEIRIHAAIILFETKPPLALVLTLTSFLLEEKDPQVASFTFSLIRSLSRSHTPENFQLSTACNIAVKILGQKLGRLSFYSSKYLHLDWFSDDLLLGTSTVGYMIKHPNDVMPTAAMINGKFHFIGRILQLLELGVRAEGLKELFSASRSELDNIKVTDYAAIMKILSDMKSLPKNKPLLTTYLRAFGQELFFADLNKDIIQWFIKALSPTAGKESPAWQIIQDLQKGISWHWTKSFLVFETRLIQATTLGLPVEISKYYAIVTVLTANAKAVITPPLKENLGELLSSDITLETDGYAGVTKNHFVFHGVNTEFFQCGTQLKSKTPINMPWKLTLKMNVKQRKFEIDINPCKKATKLFGVNFNVYAVSRNIEEPSLAKMTPMMPNSAVTYLPPQFPKTYEDEFQLTGEGEVYHPQSKVCWEASVYGAAVCVEAAAERTHYLEEYPLYYFLGYTRLAIQLEPVKTKKPVEKIQIKIDGSPKTNIPNLRQIMEMIHRVSKNSSRLFNLSSNSGAAGEAPGQVSASQESVEGTPAPVLTLKALALGQGAKADGYTSALYHLPAGQTDNVELIVSQVGEEDNWKLCGDAHVDKAAESAKMHVRWGAECQSNDVAVLVAKTYQAGTKPAITAKVKWGHLPDSAMQIGESIKEYIPGMCFFMGFGLRHDTNPAHEFSGSVVKKSPGSIGIEVKTPELTVYRQAISLPIDMMDLRSSRNMTETGHYC</sequence>
<dbReference type="InterPro" id="IPR015258">
    <property type="entry name" value="Vitellinogen_b-sht_shell"/>
</dbReference>
<dbReference type="Gene3D" id="2.30.230.10">
    <property type="entry name" value="Lipovitellin, beta-sheet shell regions, chain A"/>
    <property type="match status" value="1"/>
</dbReference>
<dbReference type="SUPFAM" id="SSF56968">
    <property type="entry name" value="Lipovitellin-phosvitin complex, beta-sheet shell regions"/>
    <property type="match status" value="3"/>
</dbReference>
<dbReference type="SUPFAM" id="SSF48431">
    <property type="entry name" value="Lipovitellin-phosvitin complex, superhelical domain"/>
    <property type="match status" value="1"/>
</dbReference>
<keyword evidence="1" id="KW-0597">Phosphoprotein</keyword>
<evidence type="ECO:0000256" key="2">
    <source>
        <dbReference type="ARBA" id="ARBA00022729"/>
    </source>
</evidence>
<evidence type="ECO:0000313" key="9">
    <source>
        <dbReference type="EMBL" id="KAL2090106.1"/>
    </source>
</evidence>
<evidence type="ECO:0000256" key="1">
    <source>
        <dbReference type="ARBA" id="ARBA00022553"/>
    </source>
</evidence>
<dbReference type="InterPro" id="IPR015816">
    <property type="entry name" value="Vitellinogen_b-sht_N"/>
</dbReference>
<dbReference type="Pfam" id="PF01347">
    <property type="entry name" value="Vitellogenin_N"/>
    <property type="match status" value="1"/>
</dbReference>
<dbReference type="InterPro" id="IPR011030">
    <property type="entry name" value="Lipovitellin_superhlx_dom"/>
</dbReference>
<comment type="caution">
    <text evidence="9">The sequence shown here is derived from an EMBL/GenBank/DDBJ whole genome shotgun (WGS) entry which is preliminary data.</text>
</comment>
<dbReference type="InterPro" id="IPR050733">
    <property type="entry name" value="Vitellogenin/Apolipophorin"/>
</dbReference>
<dbReference type="AlphaFoldDB" id="A0ABD1JTD3"/>
<dbReference type="FunFam" id="2.20.80.10:FF:000001">
    <property type="entry name" value="Vitellogenin 7"/>
    <property type="match status" value="1"/>
</dbReference>